<dbReference type="AlphaFoldDB" id="A0A1V9HBG8"/>
<evidence type="ECO:0000256" key="1">
    <source>
        <dbReference type="SAM" id="Phobius"/>
    </source>
</evidence>
<sequence length="141" mass="15363">MFSVALGVVVAMIVGAAFYFSFQKPVEILIDYFAYVFPILGGVVGGIGIYFERVGWVASAQNTSKVNSICYQVSILMLFMGLVSYLSMKVGFFGVMWIFFGFAGSVVCSVLVIVSNKKMAYGPTVADRRFRPVAHALLGKV</sequence>
<dbReference type="Proteomes" id="UP000050343">
    <property type="component" value="Unassembled WGS sequence"/>
</dbReference>
<accession>A0A1V9HBG8</accession>
<proteinExistence type="predicted"/>
<keyword evidence="1" id="KW-0472">Membrane</keyword>
<evidence type="ECO:0000313" key="2">
    <source>
        <dbReference type="EMBL" id="OQP80203.1"/>
    </source>
</evidence>
<protein>
    <submittedName>
        <fullName evidence="2">Uncharacterized protein</fullName>
    </submittedName>
</protein>
<reference evidence="2 3" key="2">
    <citation type="journal article" date="2017" name="Plant Pathol.">
        <title>Pathogenicity and virulence gene content of Xanthomonas strains infecting Araceae, formerly known as Xanthomonas axonopodis pv. dieffenbachiae.</title>
        <authorList>
            <person name="Constantin E.C."/>
            <person name="Haegeman A."/>
            <person name="Van Vaerenbergh J."/>
            <person name="Baeyen S."/>
            <person name="Van Malderghem C."/>
            <person name="Maes M."/>
            <person name="Cottyn B."/>
        </authorList>
    </citation>
    <scope>NUCLEOTIDE SEQUENCE [LARGE SCALE GENOMIC DNA]</scope>
    <source>
        <strain evidence="3">LMG9055</strain>
    </source>
</reference>
<name>A0A1V9HBG8_9XANT</name>
<comment type="caution">
    <text evidence="2">The sequence shown here is derived from an EMBL/GenBank/DDBJ whole genome shotgun (WGS) entry which is preliminary data.</text>
</comment>
<organism evidence="2 3">
    <name type="scientific">Xanthomonas phaseoli pv. syngonii LMG 9055</name>
    <dbReference type="NCBI Taxonomy" id="1437878"/>
    <lineage>
        <taxon>Bacteria</taxon>
        <taxon>Pseudomonadati</taxon>
        <taxon>Pseudomonadota</taxon>
        <taxon>Gammaproteobacteria</taxon>
        <taxon>Lysobacterales</taxon>
        <taxon>Lysobacteraceae</taxon>
        <taxon>Xanthomonas</taxon>
    </lineage>
</organism>
<dbReference type="EMBL" id="JPUO02000127">
    <property type="protein sequence ID" value="OQP80203.1"/>
    <property type="molecule type" value="Genomic_DNA"/>
</dbReference>
<gene>
    <name evidence="2" type="ORF">IA54_021745</name>
</gene>
<feature type="transmembrane region" description="Helical" evidence="1">
    <location>
        <begin position="71"/>
        <end position="88"/>
    </location>
</feature>
<keyword evidence="1" id="KW-0812">Transmembrane</keyword>
<feature type="transmembrane region" description="Helical" evidence="1">
    <location>
        <begin position="32"/>
        <end position="51"/>
    </location>
</feature>
<feature type="transmembrane region" description="Helical" evidence="1">
    <location>
        <begin position="94"/>
        <end position="114"/>
    </location>
</feature>
<reference evidence="2 3" key="1">
    <citation type="journal article" date="2016" name="Plant Pathol.">
        <title>Genetic characterization of strains named as Xanthomonas axonopodis pv. dieffenbachiae leads to a taxonomic revision of the X. axonopodis species complex.</title>
        <authorList>
            <person name="Constantin E.C."/>
            <person name="Cleenwerck I."/>
            <person name="Maes M."/>
            <person name="Baeyen S."/>
            <person name="Van Malderghem C."/>
            <person name="De Vos P."/>
            <person name="Cottyn B."/>
        </authorList>
    </citation>
    <scope>NUCLEOTIDE SEQUENCE [LARGE SCALE GENOMIC DNA]</scope>
    <source>
        <strain evidence="3">LMG9055</strain>
    </source>
</reference>
<evidence type="ECO:0000313" key="3">
    <source>
        <dbReference type="Proteomes" id="UP000050343"/>
    </source>
</evidence>
<keyword evidence="1" id="KW-1133">Transmembrane helix</keyword>